<keyword evidence="3" id="KW-1185">Reference proteome</keyword>
<dbReference type="AlphaFoldDB" id="A0A518CP77"/>
<name>A0A518CP77_9PLAN</name>
<keyword evidence="1" id="KW-1133">Transmembrane helix</keyword>
<dbReference type="Proteomes" id="UP000317178">
    <property type="component" value="Chromosome"/>
</dbReference>
<gene>
    <name evidence="2" type="ORF">Pla110_27640</name>
</gene>
<keyword evidence="1" id="KW-0472">Membrane</keyword>
<organism evidence="2 3">
    <name type="scientific">Polystyrenella longa</name>
    <dbReference type="NCBI Taxonomy" id="2528007"/>
    <lineage>
        <taxon>Bacteria</taxon>
        <taxon>Pseudomonadati</taxon>
        <taxon>Planctomycetota</taxon>
        <taxon>Planctomycetia</taxon>
        <taxon>Planctomycetales</taxon>
        <taxon>Planctomycetaceae</taxon>
        <taxon>Polystyrenella</taxon>
    </lineage>
</organism>
<keyword evidence="1" id="KW-0812">Transmembrane</keyword>
<accession>A0A518CP77</accession>
<protein>
    <submittedName>
        <fullName evidence="2">Uncharacterized protein</fullName>
    </submittedName>
</protein>
<dbReference type="KEGG" id="plon:Pla110_27640"/>
<evidence type="ECO:0000313" key="3">
    <source>
        <dbReference type="Proteomes" id="UP000317178"/>
    </source>
</evidence>
<feature type="transmembrane region" description="Helical" evidence="1">
    <location>
        <begin position="27"/>
        <end position="46"/>
    </location>
</feature>
<reference evidence="2 3" key="1">
    <citation type="submission" date="2019-02" db="EMBL/GenBank/DDBJ databases">
        <title>Deep-cultivation of Planctomycetes and their phenomic and genomic characterization uncovers novel biology.</title>
        <authorList>
            <person name="Wiegand S."/>
            <person name="Jogler M."/>
            <person name="Boedeker C."/>
            <person name="Pinto D."/>
            <person name="Vollmers J."/>
            <person name="Rivas-Marin E."/>
            <person name="Kohn T."/>
            <person name="Peeters S.H."/>
            <person name="Heuer A."/>
            <person name="Rast P."/>
            <person name="Oberbeckmann S."/>
            <person name="Bunk B."/>
            <person name="Jeske O."/>
            <person name="Meyerdierks A."/>
            <person name="Storesund J.E."/>
            <person name="Kallscheuer N."/>
            <person name="Luecker S."/>
            <person name="Lage O.M."/>
            <person name="Pohl T."/>
            <person name="Merkel B.J."/>
            <person name="Hornburger P."/>
            <person name="Mueller R.-W."/>
            <person name="Bruemmer F."/>
            <person name="Labrenz M."/>
            <person name="Spormann A.M."/>
            <person name="Op den Camp H."/>
            <person name="Overmann J."/>
            <person name="Amann R."/>
            <person name="Jetten M.S.M."/>
            <person name="Mascher T."/>
            <person name="Medema M.H."/>
            <person name="Devos D.P."/>
            <person name="Kaster A.-K."/>
            <person name="Ovreas L."/>
            <person name="Rohde M."/>
            <person name="Galperin M.Y."/>
            <person name="Jogler C."/>
        </authorList>
    </citation>
    <scope>NUCLEOTIDE SEQUENCE [LARGE SCALE GENOMIC DNA]</scope>
    <source>
        <strain evidence="2 3">Pla110</strain>
    </source>
</reference>
<dbReference type="EMBL" id="CP036281">
    <property type="protein sequence ID" value="QDU81027.1"/>
    <property type="molecule type" value="Genomic_DNA"/>
</dbReference>
<proteinExistence type="predicted"/>
<evidence type="ECO:0000313" key="2">
    <source>
        <dbReference type="EMBL" id="QDU81027.1"/>
    </source>
</evidence>
<evidence type="ECO:0000256" key="1">
    <source>
        <dbReference type="SAM" id="Phobius"/>
    </source>
</evidence>
<sequence length="142" mass="16300">MLQKSRERLLQIQQRGSAIYEKHSTTILLIGSLLTVAMVFGGSMVYRHYQTQKREYFFAMDCMCSKPLNIHYPIIEGQKKSKFIFPKGNVTDSDLKIFEMAFNGYGANRRSPVIQMNLNGSPVSEEAMARFRKKVPQCELVP</sequence>